<protein>
    <submittedName>
        <fullName evidence="2">Nucleotidyltransferase family protein</fullName>
    </submittedName>
</protein>
<dbReference type="InterPro" id="IPR029044">
    <property type="entry name" value="Nucleotide-diphossugar_trans"/>
</dbReference>
<dbReference type="PANTHER" id="PTHR22572">
    <property type="entry name" value="SUGAR-1-PHOSPHATE GUANYL TRANSFERASE"/>
    <property type="match status" value="1"/>
</dbReference>
<dbReference type="InterPro" id="IPR050486">
    <property type="entry name" value="Mannose-1P_guanyltransferase"/>
</dbReference>
<sequence>MVREAIILAGGFGTRLRAVVEDRPKALAPINGRPFLEYLLDYLIRSGLERFVFSVGYRARQIEEHFGASYRGYPIRYALETEPLGTGGGILNALPLTSEETVLVTNGDSLFLADLAAQWKVHTESAAVATLALRPMRDFSRYGRVELAADGRVLAFREKEAVAEGLINGGVYLLRRDAFALAELNGAFSLEKDFFGALVATLPFYARPDAAYFLDIGIPEDFARAQADFKAFDPG</sequence>
<feature type="domain" description="Nucleotidyl transferase" evidence="1">
    <location>
        <begin position="5"/>
        <end position="228"/>
    </location>
</feature>
<keyword evidence="3" id="KW-1185">Reference proteome</keyword>
<evidence type="ECO:0000259" key="1">
    <source>
        <dbReference type="Pfam" id="PF00483"/>
    </source>
</evidence>
<dbReference type="Gene3D" id="3.90.550.10">
    <property type="entry name" value="Spore Coat Polysaccharide Biosynthesis Protein SpsA, Chain A"/>
    <property type="match status" value="1"/>
</dbReference>
<dbReference type="EMBL" id="JACSIT010000152">
    <property type="protein sequence ID" value="MBC6996286.1"/>
    <property type="molecule type" value="Genomic_DNA"/>
</dbReference>
<dbReference type="InterPro" id="IPR005835">
    <property type="entry name" value="NTP_transferase_dom"/>
</dbReference>
<reference evidence="2" key="1">
    <citation type="submission" date="2020-08" db="EMBL/GenBank/DDBJ databases">
        <title>Lewinella bacteria from marine environments.</title>
        <authorList>
            <person name="Zhong Y."/>
        </authorList>
    </citation>
    <scope>NUCLEOTIDE SEQUENCE</scope>
    <source>
        <strain evidence="2">KCTC 42187</strain>
    </source>
</reference>
<dbReference type="AlphaFoldDB" id="A0A923PR74"/>
<accession>A0A923PR74</accession>
<dbReference type="SUPFAM" id="SSF53448">
    <property type="entry name" value="Nucleotide-diphospho-sugar transferases"/>
    <property type="match status" value="1"/>
</dbReference>
<evidence type="ECO:0000313" key="3">
    <source>
        <dbReference type="Proteomes" id="UP000650081"/>
    </source>
</evidence>
<dbReference type="Pfam" id="PF00483">
    <property type="entry name" value="NTP_transferase"/>
    <property type="match status" value="1"/>
</dbReference>
<gene>
    <name evidence="2" type="ORF">H9S92_19100</name>
</gene>
<name>A0A923PR74_9BACT</name>
<dbReference type="CDD" id="cd06915">
    <property type="entry name" value="NTP_transferase_WcbM_like"/>
    <property type="match status" value="1"/>
</dbReference>
<comment type="caution">
    <text evidence="2">The sequence shown here is derived from an EMBL/GenBank/DDBJ whole genome shotgun (WGS) entry which is preliminary data.</text>
</comment>
<dbReference type="RefSeq" id="WP_187468298.1">
    <property type="nucleotide sequence ID" value="NZ_JACSIT010000152.1"/>
</dbReference>
<proteinExistence type="predicted"/>
<evidence type="ECO:0000313" key="2">
    <source>
        <dbReference type="EMBL" id="MBC6996286.1"/>
    </source>
</evidence>
<dbReference type="Proteomes" id="UP000650081">
    <property type="component" value="Unassembled WGS sequence"/>
</dbReference>
<organism evidence="2 3">
    <name type="scientific">Neolewinella lacunae</name>
    <dbReference type="NCBI Taxonomy" id="1517758"/>
    <lineage>
        <taxon>Bacteria</taxon>
        <taxon>Pseudomonadati</taxon>
        <taxon>Bacteroidota</taxon>
        <taxon>Saprospiria</taxon>
        <taxon>Saprospirales</taxon>
        <taxon>Lewinellaceae</taxon>
        <taxon>Neolewinella</taxon>
    </lineage>
</organism>